<keyword evidence="4" id="KW-1185">Reference proteome</keyword>
<organism evidence="3 4">
    <name type="scientific">Littorina saxatilis</name>
    <dbReference type="NCBI Taxonomy" id="31220"/>
    <lineage>
        <taxon>Eukaryota</taxon>
        <taxon>Metazoa</taxon>
        <taxon>Spiralia</taxon>
        <taxon>Lophotrochozoa</taxon>
        <taxon>Mollusca</taxon>
        <taxon>Gastropoda</taxon>
        <taxon>Caenogastropoda</taxon>
        <taxon>Littorinimorpha</taxon>
        <taxon>Littorinoidea</taxon>
        <taxon>Littorinidae</taxon>
        <taxon>Littorina</taxon>
    </lineage>
</organism>
<dbReference type="AlphaFoldDB" id="A0AAN9BF63"/>
<feature type="transmembrane region" description="Helical" evidence="2">
    <location>
        <begin position="153"/>
        <end position="177"/>
    </location>
</feature>
<feature type="transmembrane region" description="Helical" evidence="2">
    <location>
        <begin position="111"/>
        <end position="133"/>
    </location>
</feature>
<keyword evidence="2" id="KW-0812">Transmembrane</keyword>
<feature type="transmembrane region" description="Helical" evidence="2">
    <location>
        <begin position="30"/>
        <end position="58"/>
    </location>
</feature>
<evidence type="ECO:0000256" key="2">
    <source>
        <dbReference type="SAM" id="Phobius"/>
    </source>
</evidence>
<accession>A0AAN9BF63</accession>
<feature type="transmembrane region" description="Helical" evidence="2">
    <location>
        <begin position="208"/>
        <end position="232"/>
    </location>
</feature>
<dbReference type="EMBL" id="JBAMIC010000010">
    <property type="protein sequence ID" value="KAK7102265.1"/>
    <property type="molecule type" value="Genomic_DNA"/>
</dbReference>
<keyword evidence="2" id="KW-0472">Membrane</keyword>
<evidence type="ECO:0000256" key="1">
    <source>
        <dbReference type="SAM" id="MobiDB-lite"/>
    </source>
</evidence>
<gene>
    <name evidence="3" type="ORF">V1264_020509</name>
</gene>
<sequence length="358" mass="39774">MESTTTAYLFQGNDSDDGSHHFIDDTNKTAYLAAGGTLIVLTFLLNVAVIAVIVYLYVKRPTVTSKSPHFIPMLACCVAEILEGVFDSAFSNMLRVRQYEGSFGLSCREWIALDLSYGILSTLPLLLVAAVIFTQAVRLQRVVTLTGVVQKVVAVVVVVLSVVYVVVVVIAVFYMTFMEDNTKVCKEVRGKEHANYQWKLSKRRVLHAVDYIVPSLYILLSSAVLLLAHFVLKNRTTDTVTLVSTNTHSPGSTATPRFPFNVLLAAASCIILYFVFFLYLFKGSWSGLTLSRMWLAGRMLEKLNGVFLPCFWLLDADIRALWCCCGNKSRAPPEVVTLESSEGRRMEDGGDDMNGTRF</sequence>
<protein>
    <submittedName>
        <fullName evidence="3">Uncharacterized protein</fullName>
    </submittedName>
</protein>
<reference evidence="3 4" key="1">
    <citation type="submission" date="2024-02" db="EMBL/GenBank/DDBJ databases">
        <title>Chromosome-scale genome assembly of the rough periwinkle Littorina saxatilis.</title>
        <authorList>
            <person name="De Jode A."/>
            <person name="Faria R."/>
            <person name="Formenti G."/>
            <person name="Sims Y."/>
            <person name="Smith T.P."/>
            <person name="Tracey A."/>
            <person name="Wood J.M.D."/>
            <person name="Zagrodzka Z.B."/>
            <person name="Johannesson K."/>
            <person name="Butlin R.K."/>
            <person name="Leder E.H."/>
        </authorList>
    </citation>
    <scope>NUCLEOTIDE SEQUENCE [LARGE SCALE GENOMIC DNA]</scope>
    <source>
        <strain evidence="3">Snail1</strain>
        <tissue evidence="3">Muscle</tissue>
    </source>
</reference>
<evidence type="ECO:0000313" key="3">
    <source>
        <dbReference type="EMBL" id="KAK7102265.1"/>
    </source>
</evidence>
<dbReference type="SUPFAM" id="SSF81321">
    <property type="entry name" value="Family A G protein-coupled receptor-like"/>
    <property type="match status" value="1"/>
</dbReference>
<comment type="caution">
    <text evidence="3">The sequence shown here is derived from an EMBL/GenBank/DDBJ whole genome shotgun (WGS) entry which is preliminary data.</text>
</comment>
<proteinExistence type="predicted"/>
<feature type="region of interest" description="Disordered" evidence="1">
    <location>
        <begin position="336"/>
        <end position="358"/>
    </location>
</feature>
<name>A0AAN9BF63_9CAEN</name>
<dbReference type="Proteomes" id="UP001374579">
    <property type="component" value="Unassembled WGS sequence"/>
</dbReference>
<keyword evidence="2" id="KW-1133">Transmembrane helix</keyword>
<evidence type="ECO:0000313" key="4">
    <source>
        <dbReference type="Proteomes" id="UP001374579"/>
    </source>
</evidence>
<feature type="transmembrane region" description="Helical" evidence="2">
    <location>
        <begin position="258"/>
        <end position="281"/>
    </location>
</feature>